<dbReference type="GO" id="GO:0004497">
    <property type="term" value="F:monooxygenase activity"/>
    <property type="evidence" value="ECO:0007669"/>
    <property type="project" value="InterPro"/>
</dbReference>
<sequence length="53" mass="6050">MELKLIFREILERIPDMRLAGDVEMLRSNFIGGVKHMPVTFTPGARRNPAPLD</sequence>
<accession>A0A6J5YH98</accession>
<evidence type="ECO:0000313" key="1">
    <source>
        <dbReference type="EMBL" id="CAB4322962.1"/>
    </source>
</evidence>
<dbReference type="GO" id="GO:0020037">
    <property type="term" value="F:heme binding"/>
    <property type="evidence" value="ECO:0007669"/>
    <property type="project" value="InterPro"/>
</dbReference>
<dbReference type="GO" id="GO:0005506">
    <property type="term" value="F:iron ion binding"/>
    <property type="evidence" value="ECO:0007669"/>
    <property type="project" value="InterPro"/>
</dbReference>
<organism evidence="1">
    <name type="scientific">freshwater metagenome</name>
    <dbReference type="NCBI Taxonomy" id="449393"/>
    <lineage>
        <taxon>unclassified sequences</taxon>
        <taxon>metagenomes</taxon>
        <taxon>ecological metagenomes</taxon>
    </lineage>
</organism>
<dbReference type="SUPFAM" id="SSF48264">
    <property type="entry name" value="Cytochrome P450"/>
    <property type="match status" value="1"/>
</dbReference>
<proteinExistence type="predicted"/>
<name>A0A6J5YH98_9ZZZZ</name>
<dbReference type="Gene3D" id="1.10.630.10">
    <property type="entry name" value="Cytochrome P450"/>
    <property type="match status" value="1"/>
</dbReference>
<protein>
    <submittedName>
        <fullName evidence="1">Unannotated protein</fullName>
    </submittedName>
</protein>
<dbReference type="GO" id="GO:0016705">
    <property type="term" value="F:oxidoreductase activity, acting on paired donors, with incorporation or reduction of molecular oxygen"/>
    <property type="evidence" value="ECO:0007669"/>
    <property type="project" value="InterPro"/>
</dbReference>
<reference evidence="1" key="1">
    <citation type="submission" date="2020-05" db="EMBL/GenBank/DDBJ databases">
        <authorList>
            <person name="Chiriac C."/>
            <person name="Salcher M."/>
            <person name="Ghai R."/>
            <person name="Kavagutti S V."/>
        </authorList>
    </citation>
    <scope>NUCLEOTIDE SEQUENCE</scope>
</reference>
<dbReference type="EMBL" id="CAEMXZ010000022">
    <property type="protein sequence ID" value="CAB4322962.1"/>
    <property type="molecule type" value="Genomic_DNA"/>
</dbReference>
<dbReference type="InterPro" id="IPR036396">
    <property type="entry name" value="Cyt_P450_sf"/>
</dbReference>
<dbReference type="AlphaFoldDB" id="A0A6J5YH98"/>
<gene>
    <name evidence="1" type="ORF">UFOPK1392_00705</name>
</gene>